<keyword evidence="3 6" id="KW-0812">Transmembrane</keyword>
<dbReference type="GO" id="GO:0030672">
    <property type="term" value="C:synaptic vesicle membrane"/>
    <property type="evidence" value="ECO:0007669"/>
    <property type="project" value="TreeGrafter"/>
</dbReference>
<feature type="transmembrane region" description="Helical" evidence="7">
    <location>
        <begin position="67"/>
        <end position="87"/>
    </location>
</feature>
<evidence type="ECO:0000313" key="9">
    <source>
        <dbReference type="EMBL" id="VDL28813.1"/>
    </source>
</evidence>
<comment type="similarity">
    <text evidence="2">Belongs to the synaptogyrin family.</text>
</comment>
<gene>
    <name evidence="9" type="ORF">HDID_LOCUS3207</name>
    <name evidence="10" type="ORF">WMSIL1_LOCUS10952</name>
</gene>
<dbReference type="InterPro" id="IPR008253">
    <property type="entry name" value="Marvel"/>
</dbReference>
<dbReference type="InterPro" id="IPR016579">
    <property type="entry name" value="Synaptogyrin"/>
</dbReference>
<evidence type="ECO:0000256" key="3">
    <source>
        <dbReference type="ARBA" id="ARBA00022692"/>
    </source>
</evidence>
<evidence type="ECO:0000256" key="4">
    <source>
        <dbReference type="ARBA" id="ARBA00022989"/>
    </source>
</evidence>
<keyword evidence="12" id="KW-1185">Reference proteome</keyword>
<dbReference type="PANTHER" id="PTHR10838">
    <property type="entry name" value="SYNAPTOGYRIN"/>
    <property type="match status" value="1"/>
</dbReference>
<evidence type="ECO:0000313" key="13">
    <source>
        <dbReference type="WBParaSite" id="HDID_0000320901-mRNA-1"/>
    </source>
</evidence>
<dbReference type="GO" id="GO:0031594">
    <property type="term" value="C:neuromuscular junction"/>
    <property type="evidence" value="ECO:0007669"/>
    <property type="project" value="TreeGrafter"/>
</dbReference>
<evidence type="ECO:0000313" key="10">
    <source>
        <dbReference type="EMBL" id="VUZ52448.1"/>
    </source>
</evidence>
<evidence type="ECO:0000256" key="7">
    <source>
        <dbReference type="SAM" id="Phobius"/>
    </source>
</evidence>
<dbReference type="EMBL" id="UYSG01000924">
    <property type="protein sequence ID" value="VDL28813.1"/>
    <property type="molecule type" value="Genomic_DNA"/>
</dbReference>
<feature type="transmembrane region" description="Helical" evidence="7">
    <location>
        <begin position="148"/>
        <end position="166"/>
    </location>
</feature>
<evidence type="ECO:0000256" key="1">
    <source>
        <dbReference type="ARBA" id="ARBA00004141"/>
    </source>
</evidence>
<keyword evidence="5 6" id="KW-0472">Membrane</keyword>
<protein>
    <submittedName>
        <fullName evidence="13">MARVEL domain-containing protein</fullName>
    </submittedName>
</protein>
<dbReference type="Pfam" id="PF01284">
    <property type="entry name" value="MARVEL"/>
    <property type="match status" value="1"/>
</dbReference>
<dbReference type="WBParaSite" id="HDID_0000320901-mRNA-1">
    <property type="protein sequence ID" value="HDID_0000320901-mRNA-1"/>
    <property type="gene ID" value="HDID_0000320901"/>
</dbReference>
<accession>A0A0R3SEK5</accession>
<sequence length="208" mass="23358">MDSTVAYGDLPLQMPLSPIEFVKQPRVILKLGVMIVSVIGLGCATNGCSEGEYFIFNNDSRACQFAVAVNLLGFLFSIFSLVADYLYDKTANIKRRRYILISDISGAGLFGLLNFVAFCYLTNRWSNTHSAWLEEKGFEHWQQRNARSIIFFAFVALLIWVSLFPLPPHSFSLPPMLLALTLARTILRGRLSETLAFSFCVIASHAQF</sequence>
<evidence type="ECO:0000259" key="8">
    <source>
        <dbReference type="PROSITE" id="PS51225"/>
    </source>
</evidence>
<feature type="transmembrane region" description="Helical" evidence="7">
    <location>
        <begin position="99"/>
        <end position="123"/>
    </location>
</feature>
<reference evidence="13" key="1">
    <citation type="submission" date="2017-02" db="UniProtKB">
        <authorList>
            <consortium name="WormBaseParasite"/>
        </authorList>
    </citation>
    <scope>IDENTIFICATION</scope>
</reference>
<dbReference type="AlphaFoldDB" id="A0A0R3SEK5"/>
<dbReference type="EMBL" id="CABIJS010000499">
    <property type="protein sequence ID" value="VUZ52448.1"/>
    <property type="molecule type" value="Genomic_DNA"/>
</dbReference>
<dbReference type="PROSITE" id="PS51225">
    <property type="entry name" value="MARVEL"/>
    <property type="match status" value="1"/>
</dbReference>
<dbReference type="Proteomes" id="UP000321570">
    <property type="component" value="Unassembled WGS sequence"/>
</dbReference>
<proteinExistence type="inferred from homology"/>
<name>A0A0R3SEK5_HYMDI</name>
<dbReference type="OrthoDB" id="10041611at2759"/>
<dbReference type="PANTHER" id="PTHR10838:SF20">
    <property type="entry name" value="SYNAPTOGYRIN"/>
    <property type="match status" value="1"/>
</dbReference>
<organism evidence="13">
    <name type="scientific">Hymenolepis diminuta</name>
    <name type="common">Rat tapeworm</name>
    <dbReference type="NCBI Taxonomy" id="6216"/>
    <lineage>
        <taxon>Eukaryota</taxon>
        <taxon>Metazoa</taxon>
        <taxon>Spiralia</taxon>
        <taxon>Lophotrochozoa</taxon>
        <taxon>Platyhelminthes</taxon>
        <taxon>Cestoda</taxon>
        <taxon>Eucestoda</taxon>
        <taxon>Cyclophyllidea</taxon>
        <taxon>Hymenolepididae</taxon>
        <taxon>Hymenolepis</taxon>
    </lineage>
</organism>
<feature type="transmembrane region" description="Helical" evidence="7">
    <location>
        <begin position="27"/>
        <end position="47"/>
    </location>
</feature>
<feature type="domain" description="MARVEL" evidence="8">
    <location>
        <begin position="21"/>
        <end position="172"/>
    </location>
</feature>
<evidence type="ECO:0000256" key="6">
    <source>
        <dbReference type="PROSITE-ProRule" id="PRU00581"/>
    </source>
</evidence>
<evidence type="ECO:0000256" key="2">
    <source>
        <dbReference type="ARBA" id="ARBA00010252"/>
    </source>
</evidence>
<evidence type="ECO:0000256" key="5">
    <source>
        <dbReference type="ARBA" id="ARBA00023136"/>
    </source>
</evidence>
<keyword evidence="4 7" id="KW-1133">Transmembrane helix</keyword>
<dbReference type="STRING" id="6216.A0A0R3SEK5"/>
<reference evidence="10 12" key="3">
    <citation type="submission" date="2019-07" db="EMBL/GenBank/DDBJ databases">
        <authorList>
            <person name="Jastrzebski P J."/>
            <person name="Paukszto L."/>
            <person name="Jastrzebski P J."/>
        </authorList>
    </citation>
    <scope>NUCLEOTIDE SEQUENCE [LARGE SCALE GENOMIC DNA]</scope>
    <source>
        <strain evidence="10 12">WMS-il1</strain>
    </source>
</reference>
<dbReference type="Proteomes" id="UP000274504">
    <property type="component" value="Unassembled WGS sequence"/>
</dbReference>
<evidence type="ECO:0000313" key="11">
    <source>
        <dbReference type="Proteomes" id="UP000274504"/>
    </source>
</evidence>
<comment type="subcellular location">
    <subcellularLocation>
        <location evidence="1">Membrane</location>
        <topology evidence="1">Multi-pass membrane protein</topology>
    </subcellularLocation>
</comment>
<reference evidence="9 11" key="2">
    <citation type="submission" date="2018-11" db="EMBL/GenBank/DDBJ databases">
        <authorList>
            <consortium name="Pathogen Informatics"/>
        </authorList>
    </citation>
    <scope>NUCLEOTIDE SEQUENCE [LARGE SCALE GENOMIC DNA]</scope>
</reference>
<evidence type="ECO:0000313" key="12">
    <source>
        <dbReference type="Proteomes" id="UP000321570"/>
    </source>
</evidence>